<proteinExistence type="predicted"/>
<feature type="transmembrane region" description="Helical" evidence="5">
    <location>
        <begin position="39"/>
        <end position="61"/>
    </location>
</feature>
<dbReference type="RefSeq" id="WP_006823072.1">
    <property type="nucleotide sequence ID" value="NZ_CAFW01000083.1"/>
</dbReference>
<comment type="subcellular location">
    <subcellularLocation>
        <location evidence="1">Membrane</location>
        <topology evidence="1">Multi-pass membrane protein</topology>
    </subcellularLocation>
</comment>
<name>G7HZK1_9CORY</name>
<evidence type="ECO:0000256" key="2">
    <source>
        <dbReference type="ARBA" id="ARBA00022692"/>
    </source>
</evidence>
<evidence type="ECO:0000259" key="6">
    <source>
        <dbReference type="Pfam" id="PF06271"/>
    </source>
</evidence>
<evidence type="ECO:0000313" key="7">
    <source>
        <dbReference type="EMBL" id="CCE55616.1"/>
    </source>
</evidence>
<keyword evidence="2 5" id="KW-0812">Transmembrane</keyword>
<dbReference type="InterPro" id="IPR010432">
    <property type="entry name" value="RDD"/>
</dbReference>
<dbReference type="Pfam" id="PF06271">
    <property type="entry name" value="RDD"/>
    <property type="match status" value="1"/>
</dbReference>
<feature type="transmembrane region" description="Helical" evidence="5">
    <location>
        <begin position="12"/>
        <end position="33"/>
    </location>
</feature>
<protein>
    <submittedName>
        <fullName evidence="7">RDD domain-containing protein</fullName>
    </submittedName>
</protein>
<evidence type="ECO:0000256" key="4">
    <source>
        <dbReference type="ARBA" id="ARBA00023136"/>
    </source>
</evidence>
<organism evidence="7 8">
    <name type="scientific">Corynebacterium casei UCMA 3821</name>
    <dbReference type="NCBI Taxonomy" id="1110505"/>
    <lineage>
        <taxon>Bacteria</taxon>
        <taxon>Bacillati</taxon>
        <taxon>Actinomycetota</taxon>
        <taxon>Actinomycetes</taxon>
        <taxon>Mycobacteriales</taxon>
        <taxon>Corynebacteriaceae</taxon>
        <taxon>Corynebacterium</taxon>
    </lineage>
</organism>
<gene>
    <name evidence="7" type="ORF">CCAS_10605</name>
</gene>
<evidence type="ECO:0000313" key="8">
    <source>
        <dbReference type="Proteomes" id="UP000004840"/>
    </source>
</evidence>
<evidence type="ECO:0000256" key="1">
    <source>
        <dbReference type="ARBA" id="ARBA00004141"/>
    </source>
</evidence>
<sequence>MRYRLSVLVRRAIGFWIDGFAVGAVILIIQWLINLTADAPLVGHAATLYQIYAFSLCFFIYRTVVEGRWNTSLGKWSLNLDIISITPGYKTAAIRNSWVLLTILAAFGIHYVEPTIVVILGLSIFGFAQHPFDYFAKTMVEKKLHSLSVQVDEVSEK</sequence>
<dbReference type="GO" id="GO:0016020">
    <property type="term" value="C:membrane"/>
    <property type="evidence" value="ECO:0007669"/>
    <property type="project" value="UniProtKB-SubCell"/>
</dbReference>
<dbReference type="Proteomes" id="UP000004840">
    <property type="component" value="Unassembled WGS sequence"/>
</dbReference>
<dbReference type="EMBL" id="CAFW01000083">
    <property type="protein sequence ID" value="CCE55616.1"/>
    <property type="molecule type" value="Genomic_DNA"/>
</dbReference>
<reference evidence="7 8" key="1">
    <citation type="journal article" date="2012" name="J. Bacteriol.">
        <title>Genome Sequence of Corynebacterium casei UCMA 3821, Isolated from a Smear-Ripened Cheese.</title>
        <authorList>
            <person name="Monnet C."/>
            <person name="Loux V."/>
            <person name="Bento P."/>
            <person name="Gibrat J.F."/>
            <person name="Straub C."/>
            <person name="Bonnarme P."/>
            <person name="Landaud S."/>
            <person name="Irlinger F."/>
        </authorList>
    </citation>
    <scope>NUCLEOTIDE SEQUENCE [LARGE SCALE GENOMIC DNA]</scope>
    <source>
        <strain evidence="7 8">UCMA 3821</strain>
    </source>
</reference>
<feature type="domain" description="RDD" evidence="6">
    <location>
        <begin position="8"/>
        <end position="126"/>
    </location>
</feature>
<accession>G7HZK1</accession>
<feature type="transmembrane region" description="Helical" evidence="5">
    <location>
        <begin position="98"/>
        <end position="128"/>
    </location>
</feature>
<keyword evidence="3 5" id="KW-1133">Transmembrane helix</keyword>
<comment type="caution">
    <text evidence="7">The sequence shown here is derived from an EMBL/GenBank/DDBJ whole genome shotgun (WGS) entry which is preliminary data.</text>
</comment>
<dbReference type="AlphaFoldDB" id="G7HZK1"/>
<keyword evidence="4 5" id="KW-0472">Membrane</keyword>
<evidence type="ECO:0000256" key="3">
    <source>
        <dbReference type="ARBA" id="ARBA00022989"/>
    </source>
</evidence>
<evidence type="ECO:0000256" key="5">
    <source>
        <dbReference type="SAM" id="Phobius"/>
    </source>
</evidence>